<sequence>MKKMLIVVVALALVGGGAAALLPVTTWGSAAPKEAKLPKDFGAYVLNVSDGRTMAISVSNELYSLRVKGITLPTSAEAAHEADLALRTLVFGRNILVENATKAADGVYEGDVRVGPDHVAEAQVSAGLASVSGGSTELAALQETAKSNKVGMWAPAEPVPDTSTQSSAAEPQPAAKTL</sequence>
<dbReference type="Gene3D" id="2.40.50.90">
    <property type="match status" value="1"/>
</dbReference>
<accession>A0ABU6K9P9</accession>
<name>A0ABU6K9P9_9RHOO</name>
<organism evidence="4 5">
    <name type="scientific">Uliginosibacterium silvisoli</name>
    <dbReference type="NCBI Taxonomy" id="3114758"/>
    <lineage>
        <taxon>Bacteria</taxon>
        <taxon>Pseudomonadati</taxon>
        <taxon>Pseudomonadota</taxon>
        <taxon>Betaproteobacteria</taxon>
        <taxon>Rhodocyclales</taxon>
        <taxon>Zoogloeaceae</taxon>
        <taxon>Uliginosibacterium</taxon>
    </lineage>
</organism>
<evidence type="ECO:0000313" key="5">
    <source>
        <dbReference type="Proteomes" id="UP001331561"/>
    </source>
</evidence>
<comment type="caution">
    <text evidence="4">The sequence shown here is derived from an EMBL/GenBank/DDBJ whole genome shotgun (WGS) entry which is preliminary data.</text>
</comment>
<dbReference type="SMART" id="SM00318">
    <property type="entry name" value="SNc"/>
    <property type="match status" value="1"/>
</dbReference>
<reference evidence="4 5" key="1">
    <citation type="submission" date="2024-01" db="EMBL/GenBank/DDBJ databases">
        <title>Uliginosibacterium soil sp. nov.</title>
        <authorList>
            <person name="Lv Y."/>
        </authorList>
    </citation>
    <scope>NUCLEOTIDE SEQUENCE [LARGE SCALE GENOMIC DNA]</scope>
    <source>
        <strain evidence="4 5">H3</strain>
    </source>
</reference>
<feature type="signal peptide" evidence="2">
    <location>
        <begin position="1"/>
        <end position="20"/>
    </location>
</feature>
<dbReference type="Pfam" id="PF00565">
    <property type="entry name" value="SNase"/>
    <property type="match status" value="1"/>
</dbReference>
<gene>
    <name evidence="4" type="ORF">VVD49_21480</name>
</gene>
<feature type="region of interest" description="Disordered" evidence="1">
    <location>
        <begin position="149"/>
        <end position="178"/>
    </location>
</feature>
<feature type="chain" id="PRO_5046394253" evidence="2">
    <location>
        <begin position="21"/>
        <end position="178"/>
    </location>
</feature>
<feature type="domain" description="TNase-like" evidence="3">
    <location>
        <begin position="39"/>
        <end position="155"/>
    </location>
</feature>
<keyword evidence="5" id="KW-1185">Reference proteome</keyword>
<dbReference type="InterPro" id="IPR016071">
    <property type="entry name" value="Staphylococal_nuclease_OB-fold"/>
</dbReference>
<evidence type="ECO:0000313" key="4">
    <source>
        <dbReference type="EMBL" id="MEC5388319.1"/>
    </source>
</evidence>
<dbReference type="SUPFAM" id="SSF50199">
    <property type="entry name" value="Staphylococcal nuclease"/>
    <property type="match status" value="1"/>
</dbReference>
<evidence type="ECO:0000259" key="3">
    <source>
        <dbReference type="SMART" id="SM00318"/>
    </source>
</evidence>
<dbReference type="EMBL" id="JAYXHS010000005">
    <property type="protein sequence ID" value="MEC5388319.1"/>
    <property type="molecule type" value="Genomic_DNA"/>
</dbReference>
<keyword evidence="2" id="KW-0732">Signal</keyword>
<evidence type="ECO:0000256" key="1">
    <source>
        <dbReference type="SAM" id="MobiDB-lite"/>
    </source>
</evidence>
<protein>
    <submittedName>
        <fullName evidence="4">Thermonuclease family protein</fullName>
    </submittedName>
</protein>
<evidence type="ECO:0000256" key="2">
    <source>
        <dbReference type="SAM" id="SignalP"/>
    </source>
</evidence>
<proteinExistence type="predicted"/>
<dbReference type="Proteomes" id="UP001331561">
    <property type="component" value="Unassembled WGS sequence"/>
</dbReference>
<dbReference type="InterPro" id="IPR035437">
    <property type="entry name" value="SNase_OB-fold_sf"/>
</dbReference>
<dbReference type="RefSeq" id="WP_327601291.1">
    <property type="nucleotide sequence ID" value="NZ_JAYXHS010000005.1"/>
</dbReference>